<proteinExistence type="predicted"/>
<dbReference type="OrthoDB" id="3271284at2759"/>
<evidence type="ECO:0000313" key="3">
    <source>
        <dbReference type="EMBL" id="CEL54949.1"/>
    </source>
</evidence>
<feature type="compositionally biased region" description="Low complexity" evidence="2">
    <location>
        <begin position="333"/>
        <end position="345"/>
    </location>
</feature>
<feature type="region of interest" description="Disordered" evidence="2">
    <location>
        <begin position="711"/>
        <end position="767"/>
    </location>
</feature>
<feature type="compositionally biased region" description="Pro residues" evidence="2">
    <location>
        <begin position="516"/>
        <end position="525"/>
    </location>
</feature>
<keyword evidence="4" id="KW-1185">Reference proteome</keyword>
<keyword evidence="1" id="KW-0175">Coiled coil</keyword>
<feature type="compositionally biased region" description="Polar residues" evidence="2">
    <location>
        <begin position="75"/>
        <end position="92"/>
    </location>
</feature>
<dbReference type="Proteomes" id="UP000059188">
    <property type="component" value="Unassembled WGS sequence"/>
</dbReference>
<name>A0A0B7FDF0_THACB</name>
<protein>
    <submittedName>
        <fullName evidence="3">Uncharacterized protein</fullName>
    </submittedName>
</protein>
<feature type="compositionally biased region" description="Basic and acidic residues" evidence="2">
    <location>
        <begin position="723"/>
        <end position="734"/>
    </location>
</feature>
<feature type="compositionally biased region" description="Low complexity" evidence="2">
    <location>
        <begin position="891"/>
        <end position="902"/>
    </location>
</feature>
<evidence type="ECO:0000256" key="2">
    <source>
        <dbReference type="SAM" id="MobiDB-lite"/>
    </source>
</evidence>
<feature type="compositionally biased region" description="Basic residues" evidence="2">
    <location>
        <begin position="749"/>
        <end position="758"/>
    </location>
</feature>
<feature type="compositionally biased region" description="Low complexity" evidence="2">
    <location>
        <begin position="177"/>
        <end position="204"/>
    </location>
</feature>
<feature type="coiled-coil region" evidence="1">
    <location>
        <begin position="668"/>
        <end position="695"/>
    </location>
</feature>
<feature type="region of interest" description="Disordered" evidence="2">
    <location>
        <begin position="177"/>
        <end position="238"/>
    </location>
</feature>
<feature type="region of interest" description="Disordered" evidence="2">
    <location>
        <begin position="876"/>
        <end position="926"/>
    </location>
</feature>
<feature type="region of interest" description="Disordered" evidence="2">
    <location>
        <begin position="487"/>
        <end position="527"/>
    </location>
</feature>
<organism evidence="3 4">
    <name type="scientific">Thanatephorus cucumeris (strain AG1-IB / isolate 7/3/14)</name>
    <name type="common">Lettuce bottom rot fungus</name>
    <name type="synonym">Rhizoctonia solani</name>
    <dbReference type="NCBI Taxonomy" id="1108050"/>
    <lineage>
        <taxon>Eukaryota</taxon>
        <taxon>Fungi</taxon>
        <taxon>Dikarya</taxon>
        <taxon>Basidiomycota</taxon>
        <taxon>Agaricomycotina</taxon>
        <taxon>Agaricomycetes</taxon>
        <taxon>Cantharellales</taxon>
        <taxon>Ceratobasidiaceae</taxon>
        <taxon>Rhizoctonia</taxon>
        <taxon>Rhizoctonia solani AG-1</taxon>
    </lineage>
</organism>
<feature type="compositionally biased region" description="Polar residues" evidence="2">
    <location>
        <begin position="18"/>
        <end position="58"/>
    </location>
</feature>
<feature type="region of interest" description="Disordered" evidence="2">
    <location>
        <begin position="1"/>
        <end position="150"/>
    </location>
</feature>
<feature type="compositionally biased region" description="Low complexity" evidence="2">
    <location>
        <begin position="735"/>
        <end position="744"/>
    </location>
</feature>
<reference evidence="3 4" key="1">
    <citation type="submission" date="2014-11" db="EMBL/GenBank/DDBJ databases">
        <authorList>
            <person name="Wibberg Daniel"/>
        </authorList>
    </citation>
    <scope>NUCLEOTIDE SEQUENCE [LARGE SCALE GENOMIC DNA]</scope>
    <source>
        <strain evidence="3">Rhizoctonia solani AG1-IB 7/3/14</strain>
    </source>
</reference>
<feature type="compositionally biased region" description="Polar residues" evidence="2">
    <location>
        <begin position="224"/>
        <end position="236"/>
    </location>
</feature>
<feature type="compositionally biased region" description="Pro residues" evidence="2">
    <location>
        <begin position="117"/>
        <end position="129"/>
    </location>
</feature>
<feature type="compositionally biased region" description="Low complexity" evidence="2">
    <location>
        <begin position="395"/>
        <end position="410"/>
    </location>
</feature>
<sequence length="958" mass="101928">MDRISEVPSPSFLDPTYAISNSLHPGSTIRPTSEYSPTSSFGAQDEPTSPLRQRSQTVGERVTGRELYVHAGTGRQRSASASGSNLNVNVSASAGMGIKRARSPSGATATTYASRPATPPDAHPFPLPSLPGQAPGQTIPSRSKNFQGPNLAGNYPVAPWTGPTPFAGLGFSSASSYSYSYSQPPSQPTPSSSGTNPSIPSSGTAPSPLLDSPPLRTTRLGSAPNATTNMGATTTLPPILSKFTRQPLGFENFSFLGGRGRSASEVTRSEVPKSGGDVVKTALGNEVAKSALGNEIGKNVLGNEVVEVPARPARPPSLSLRDDVPEGPRLAHSSSSSSTGSTGLGLRRKRSSPIVHSLERKSSNPGSLASTRRKGSDAGIPTIHRTDSSNGSQRTAGTQQPTPTSPTPGALLTIKQRRETSFPTTPRSFSHEDSPTRVAELPGFVLDGSLLMPLKSPAPSTRKAHLPIGPKSVPVVPTRSEPVAVAVPVVPTPGPSTGGASSGSKPRALKPVTAPRQPPPSPTFEPVPVRWRGLTMEAAKWTFSSSQLHNIVSRAIKQSAETSSVRLLPLDVLDQELPVEVERLEQLRDVLQTKYKAQVRRRRLLMRSLALYIDGHDPPTSKRLLDELEDVGVVCDQLAEDLYLVGDQLSQISRLRDIHSTSALAVALRKINQSYIRARSEVVELQAERTSLEAERDEAWLMAESLERELVESKHLAPPSSDDSTKPPSSDESRVSAARRSSVRQSKLTFRRSIRRSARSSTSSMRYHSIIFPRPPATTPPFIDLPQPDSSGEFIPPVPPVNLNKHLSSLEPSRPESIGVLPSGVYALSPTGAGSEVVGVTTPSATSHDLYVAQNELLKMLGLSYKEYGFKIRPRSYSDCDSPPPAPSSPPGAAKASGAPSSFHRPSSRGKLFRSTSDQALRRHSSGLERVIAVEVPAFGGVPEDPAAILAALTLPQD</sequence>
<evidence type="ECO:0000313" key="4">
    <source>
        <dbReference type="Proteomes" id="UP000059188"/>
    </source>
</evidence>
<accession>A0A0B7FDF0</accession>
<evidence type="ECO:0000256" key="1">
    <source>
        <dbReference type="SAM" id="Coils"/>
    </source>
</evidence>
<dbReference type="EMBL" id="LN679118">
    <property type="protein sequence ID" value="CEL54949.1"/>
    <property type="molecule type" value="Genomic_DNA"/>
</dbReference>
<feature type="region of interest" description="Disordered" evidence="2">
    <location>
        <begin position="307"/>
        <end position="410"/>
    </location>
</feature>
<dbReference type="AlphaFoldDB" id="A0A0B7FDF0"/>
<gene>
    <name evidence="3" type="ORF">RSOLAG1IB_07441</name>
</gene>
<dbReference type="STRING" id="1108050.A0A0B7FDF0"/>
<feature type="compositionally biased region" description="Polar residues" evidence="2">
    <location>
        <begin position="135"/>
        <end position="148"/>
    </location>
</feature>